<dbReference type="OrthoDB" id="6703795at2"/>
<gene>
    <name evidence="1" type="ORF">MYMAC_003593</name>
</gene>
<dbReference type="KEGG" id="mmas:MYMAC_003593"/>
<dbReference type="InterPro" id="IPR029069">
    <property type="entry name" value="HotDog_dom_sf"/>
</dbReference>
<dbReference type="EMBL" id="CP022203">
    <property type="protein sequence ID" value="ATB47970.1"/>
    <property type="molecule type" value="Genomic_DNA"/>
</dbReference>
<dbReference type="Gene3D" id="3.10.129.10">
    <property type="entry name" value="Hotdog Thioesterase"/>
    <property type="match status" value="1"/>
</dbReference>
<dbReference type="PANTHER" id="PTHR43664">
    <property type="entry name" value="MONOAMINE OXIDASE-RELATED"/>
    <property type="match status" value="1"/>
</dbReference>
<sequence length="175" mass="19723">MKKMVTAHKKVGKQRYRETHGLYFEDFEVGDVFEHRPGRTLTDVDNMWQSLLCLNTHPLHIDAVYASKTEWKKPLMSSLVTLAIVGGMSLNSTSAKGVANLGWDKVRLTAPVFVGDTIYAESRVLDKRMSRSRRTQGIVSVETKGVKADGTVFMTFERSFLVPLKKHSVDVDANY</sequence>
<reference evidence="1 2" key="1">
    <citation type="submission" date="2017-06" db="EMBL/GenBank/DDBJ databases">
        <title>Sequencing and comparative analysis of myxobacterial genomes.</title>
        <authorList>
            <person name="Rupp O."/>
            <person name="Goesmann A."/>
            <person name="Sogaard-Andersen L."/>
        </authorList>
    </citation>
    <scope>NUCLEOTIDE SEQUENCE [LARGE SCALE GENOMIC DNA]</scope>
    <source>
        <strain evidence="1 2">DSM 14697</strain>
    </source>
</reference>
<dbReference type="Pfam" id="PF19315">
    <property type="entry name" value="MC_hydratase"/>
    <property type="match status" value="1"/>
</dbReference>
<accession>A0A250JWG3</accession>
<evidence type="ECO:0000313" key="2">
    <source>
        <dbReference type="Proteomes" id="UP000217343"/>
    </source>
</evidence>
<dbReference type="AlphaFoldDB" id="A0A250JWG3"/>
<dbReference type="RefSeq" id="WP_095958982.1">
    <property type="nucleotide sequence ID" value="NZ_CP022203.1"/>
</dbReference>
<dbReference type="GO" id="GO:0016829">
    <property type="term" value="F:lyase activity"/>
    <property type="evidence" value="ECO:0007669"/>
    <property type="project" value="InterPro"/>
</dbReference>
<dbReference type="Proteomes" id="UP000217343">
    <property type="component" value="Chromosome"/>
</dbReference>
<organism evidence="1 2">
    <name type="scientific">Corallococcus macrosporus DSM 14697</name>
    <dbReference type="NCBI Taxonomy" id="1189310"/>
    <lineage>
        <taxon>Bacteria</taxon>
        <taxon>Pseudomonadati</taxon>
        <taxon>Myxococcota</taxon>
        <taxon>Myxococcia</taxon>
        <taxon>Myxococcales</taxon>
        <taxon>Cystobacterineae</taxon>
        <taxon>Myxococcaceae</taxon>
        <taxon>Corallococcus</taxon>
    </lineage>
</organism>
<name>A0A250JWG3_9BACT</name>
<protein>
    <submittedName>
        <fullName evidence="1">Molybdenum cofactor biosynthesis protein MoeC</fullName>
    </submittedName>
</protein>
<dbReference type="InterPro" id="IPR048274">
    <property type="entry name" value="MC_hydratase"/>
</dbReference>
<evidence type="ECO:0000313" key="1">
    <source>
        <dbReference type="EMBL" id="ATB47970.1"/>
    </source>
</evidence>
<dbReference type="InterPro" id="IPR052342">
    <property type="entry name" value="MCH/BMMD"/>
</dbReference>
<dbReference type="PANTHER" id="PTHR43664:SF1">
    <property type="entry name" value="BETA-METHYLMALYL-COA DEHYDRATASE"/>
    <property type="match status" value="1"/>
</dbReference>
<proteinExistence type="predicted"/>
<dbReference type="CDD" id="cd03451">
    <property type="entry name" value="FkbR2"/>
    <property type="match status" value="1"/>
</dbReference>
<keyword evidence="2" id="KW-1185">Reference proteome</keyword>
<dbReference type="SUPFAM" id="SSF54637">
    <property type="entry name" value="Thioesterase/thiol ester dehydrase-isomerase"/>
    <property type="match status" value="1"/>
</dbReference>